<keyword evidence="5" id="KW-1185">Reference proteome</keyword>
<proteinExistence type="inferred from homology"/>
<dbReference type="GO" id="GO:0016787">
    <property type="term" value="F:hydrolase activity"/>
    <property type="evidence" value="ECO:0007669"/>
    <property type="project" value="UniProtKB-KW"/>
</dbReference>
<evidence type="ECO:0000313" key="5">
    <source>
        <dbReference type="Proteomes" id="UP001596495"/>
    </source>
</evidence>
<keyword evidence="1 3" id="KW-0929">Antimicrobial</keyword>
<sequence length="447" mass="49199">MDHQLLDEATYARRFRELIAGTESLHAHAQDVGDGKATIGWGYTFNRNNNEAIWRDSGIGLSDGQWQRLRDIDQAASSRKTALGLDFGRTLNESEADRLLIASSPSYQTYADALALPDSRERLALVSVTYNRGVGAMKDHPVLGAIEAGDRAEAWYQLRYNCWGSNATAEAGLRKRRLAEAQVFGLYDNPDQVGRDEALSVLGMAEQRREAMDAVEKRFGQTIDGTDGKRDLVALANRDYPAITEAFGEVPTLREALDPARLALLSHLRAEHPAHAEALADDRVDVKDLHVRPGQTKGDWNVTIGDGPNALTLPMNRQTPAVNERAAAPLLPELEAPLQAAGHDGATRQQIGHAWQDHLQRHAHLGPADRVLLSRDGQTLAGLHGPLMSEMHIPTALSRFQWQPPEEQPRQLPQVVEGWVERGADRLAALSPVAGEIEAWSNGVRQR</sequence>
<evidence type="ECO:0000256" key="1">
    <source>
        <dbReference type="ARBA" id="ARBA00022529"/>
    </source>
</evidence>
<keyword evidence="3" id="KW-0326">Glycosidase</keyword>
<evidence type="ECO:0000313" key="4">
    <source>
        <dbReference type="EMBL" id="MFC7433913.1"/>
    </source>
</evidence>
<dbReference type="Gene3D" id="1.10.530.40">
    <property type="match status" value="1"/>
</dbReference>
<dbReference type="EMBL" id="JBHTBX010000002">
    <property type="protein sequence ID" value="MFC7433913.1"/>
    <property type="molecule type" value="Genomic_DNA"/>
</dbReference>
<dbReference type="SUPFAM" id="SSF53955">
    <property type="entry name" value="Lysozyme-like"/>
    <property type="match status" value="1"/>
</dbReference>
<dbReference type="InterPro" id="IPR023346">
    <property type="entry name" value="Lysozyme-like_dom_sf"/>
</dbReference>
<name>A0ABW2R763_9BURK</name>
<organism evidence="4 5">
    <name type="scientific">Hydrogenophaga bisanensis</name>
    <dbReference type="NCBI Taxonomy" id="439611"/>
    <lineage>
        <taxon>Bacteria</taxon>
        <taxon>Pseudomonadati</taxon>
        <taxon>Pseudomonadota</taxon>
        <taxon>Betaproteobacteria</taxon>
        <taxon>Burkholderiales</taxon>
        <taxon>Comamonadaceae</taxon>
        <taxon>Hydrogenophaga</taxon>
    </lineage>
</organism>
<reference evidence="5" key="1">
    <citation type="journal article" date="2019" name="Int. J. Syst. Evol. Microbiol.">
        <title>The Global Catalogue of Microorganisms (GCM) 10K type strain sequencing project: providing services to taxonomists for standard genome sequencing and annotation.</title>
        <authorList>
            <consortium name="The Broad Institute Genomics Platform"/>
            <consortium name="The Broad Institute Genome Sequencing Center for Infectious Disease"/>
            <person name="Wu L."/>
            <person name="Ma J."/>
        </authorList>
    </citation>
    <scope>NUCLEOTIDE SEQUENCE [LARGE SCALE GENOMIC DNA]</scope>
    <source>
        <strain evidence="5">CCUG 54518</strain>
    </source>
</reference>
<keyword evidence="2 3" id="KW-0081">Bacteriolytic enzyme</keyword>
<protein>
    <recommendedName>
        <fullName evidence="3">Lysozyme</fullName>
        <ecNumber evidence="3">3.2.1.17</ecNumber>
    </recommendedName>
</protein>
<dbReference type="RefSeq" id="WP_382254534.1">
    <property type="nucleotide sequence ID" value="NZ_JBHTBX010000002.1"/>
</dbReference>
<evidence type="ECO:0000256" key="2">
    <source>
        <dbReference type="ARBA" id="ARBA00022638"/>
    </source>
</evidence>
<gene>
    <name evidence="4" type="ORF">ACFQNJ_05250</name>
</gene>
<accession>A0ABW2R763</accession>
<dbReference type="InterPro" id="IPR002196">
    <property type="entry name" value="Glyco_hydro_24"/>
</dbReference>
<dbReference type="EC" id="3.2.1.17" evidence="3"/>
<comment type="caution">
    <text evidence="4">The sequence shown here is derived from an EMBL/GenBank/DDBJ whole genome shotgun (WGS) entry which is preliminary data.</text>
</comment>
<keyword evidence="3 4" id="KW-0378">Hydrolase</keyword>
<comment type="catalytic activity">
    <reaction evidence="3">
        <text>Hydrolysis of (1-&gt;4)-beta-linkages between N-acetylmuramic acid and N-acetyl-D-glucosamine residues in a peptidoglycan and between N-acetyl-D-glucosamine residues in chitodextrins.</text>
        <dbReference type="EC" id="3.2.1.17"/>
    </reaction>
</comment>
<comment type="similarity">
    <text evidence="3">Belongs to the glycosyl hydrolase 24 family.</text>
</comment>
<dbReference type="InterPro" id="IPR023347">
    <property type="entry name" value="Lysozyme_dom_sf"/>
</dbReference>
<dbReference type="Pfam" id="PF00959">
    <property type="entry name" value="Phage_lysozyme"/>
    <property type="match status" value="1"/>
</dbReference>
<dbReference type="Proteomes" id="UP001596495">
    <property type="component" value="Unassembled WGS sequence"/>
</dbReference>
<evidence type="ECO:0000256" key="3">
    <source>
        <dbReference type="RuleBase" id="RU003788"/>
    </source>
</evidence>